<dbReference type="SMART" id="SM00267">
    <property type="entry name" value="GGDEF"/>
    <property type="match status" value="1"/>
</dbReference>
<protein>
    <recommendedName>
        <fullName evidence="1">diguanylate cyclase</fullName>
        <ecNumber evidence="1">2.7.7.65</ecNumber>
    </recommendedName>
</protein>
<keyword evidence="5" id="KW-0614">Plasmid</keyword>
<reference evidence="5" key="1">
    <citation type="submission" date="2022-09" db="EMBL/GenBank/DDBJ databases">
        <authorList>
            <person name="Li Z.-J."/>
        </authorList>
    </citation>
    <scope>NUCLEOTIDE SEQUENCE</scope>
    <source>
        <strain evidence="5">TGB10</strain>
        <plasmid evidence="5">unnamed</plasmid>
    </source>
</reference>
<dbReference type="Gene3D" id="2.60.40.10">
    <property type="entry name" value="Immunoglobulins"/>
    <property type="match status" value="1"/>
</dbReference>
<dbReference type="InterPro" id="IPR050469">
    <property type="entry name" value="Diguanylate_Cyclase"/>
</dbReference>
<dbReference type="SUPFAM" id="SSF55073">
    <property type="entry name" value="Nucleotide cyclase"/>
    <property type="match status" value="1"/>
</dbReference>
<dbReference type="Gene3D" id="2.130.10.10">
    <property type="entry name" value="YVTN repeat-like/Quinoprotein amine dehydrogenase"/>
    <property type="match status" value="3"/>
</dbReference>
<keyword evidence="5" id="KW-0548">Nucleotidyltransferase</keyword>
<keyword evidence="3" id="KW-0175">Coiled coil</keyword>
<dbReference type="NCBIfam" id="TIGR00254">
    <property type="entry name" value="GGDEF"/>
    <property type="match status" value="1"/>
</dbReference>
<dbReference type="InterPro" id="IPR015943">
    <property type="entry name" value="WD40/YVTN_repeat-like_dom_sf"/>
</dbReference>
<dbReference type="InterPro" id="IPR043128">
    <property type="entry name" value="Rev_trsase/Diguanyl_cyclase"/>
</dbReference>
<dbReference type="InterPro" id="IPR011123">
    <property type="entry name" value="Y_Y_Y"/>
</dbReference>
<dbReference type="CDD" id="cd01949">
    <property type="entry name" value="GGDEF"/>
    <property type="match status" value="1"/>
</dbReference>
<feature type="domain" description="GGDEF" evidence="4">
    <location>
        <begin position="821"/>
        <end position="952"/>
    </location>
</feature>
<dbReference type="SUPFAM" id="SSF63829">
    <property type="entry name" value="Calcium-dependent phosphotriesterase"/>
    <property type="match status" value="2"/>
</dbReference>
<dbReference type="InterPro" id="IPR029787">
    <property type="entry name" value="Nucleotide_cyclase"/>
</dbReference>
<dbReference type="InterPro" id="IPR013783">
    <property type="entry name" value="Ig-like_fold"/>
</dbReference>
<dbReference type="Pfam" id="PF07494">
    <property type="entry name" value="Reg_prop"/>
    <property type="match status" value="3"/>
</dbReference>
<dbReference type="RefSeq" id="WP_269598876.1">
    <property type="nucleotide sequence ID" value="NZ_CP114585.1"/>
</dbReference>
<evidence type="ECO:0000256" key="2">
    <source>
        <dbReference type="ARBA" id="ARBA00034247"/>
    </source>
</evidence>
<proteinExistence type="predicted"/>
<evidence type="ECO:0000256" key="3">
    <source>
        <dbReference type="SAM" id="Coils"/>
    </source>
</evidence>
<gene>
    <name evidence="5" type="ORF">N7E60_14540</name>
</gene>
<evidence type="ECO:0000256" key="1">
    <source>
        <dbReference type="ARBA" id="ARBA00012528"/>
    </source>
</evidence>
<dbReference type="EC" id="2.7.7.65" evidence="1"/>
<dbReference type="Gene3D" id="3.30.70.270">
    <property type="match status" value="1"/>
</dbReference>
<dbReference type="GO" id="GO:0052621">
    <property type="term" value="F:diguanylate cyclase activity"/>
    <property type="evidence" value="ECO:0007669"/>
    <property type="project" value="UniProtKB-EC"/>
</dbReference>
<dbReference type="InterPro" id="IPR000160">
    <property type="entry name" value="GGDEF_dom"/>
</dbReference>
<dbReference type="Pfam" id="PF07495">
    <property type="entry name" value="Y_Y_Y"/>
    <property type="match status" value="1"/>
</dbReference>
<dbReference type="PROSITE" id="PS50887">
    <property type="entry name" value="GGDEF"/>
    <property type="match status" value="1"/>
</dbReference>
<dbReference type="EMBL" id="CP114585">
    <property type="protein sequence ID" value="WBA16597.1"/>
    <property type="molecule type" value="Genomic_DNA"/>
</dbReference>
<comment type="catalytic activity">
    <reaction evidence="2">
        <text>2 GTP = 3',3'-c-di-GMP + 2 diphosphate</text>
        <dbReference type="Rhea" id="RHEA:24898"/>
        <dbReference type="ChEBI" id="CHEBI:33019"/>
        <dbReference type="ChEBI" id="CHEBI:37565"/>
        <dbReference type="ChEBI" id="CHEBI:58805"/>
        <dbReference type="EC" id="2.7.7.65"/>
    </reaction>
</comment>
<feature type="coiled-coil region" evidence="3">
    <location>
        <begin position="759"/>
        <end position="793"/>
    </location>
</feature>
<keyword evidence="5" id="KW-0808">Transferase</keyword>
<keyword evidence="6" id="KW-1185">Reference proteome</keyword>
<evidence type="ECO:0000259" key="4">
    <source>
        <dbReference type="PROSITE" id="PS50887"/>
    </source>
</evidence>
<dbReference type="PANTHER" id="PTHR45138">
    <property type="entry name" value="REGULATORY COMPONENTS OF SENSORY TRANSDUCTION SYSTEM"/>
    <property type="match status" value="1"/>
</dbReference>
<geneLocation type="plasmid" evidence="5 6">
    <name>unnamed</name>
</geneLocation>
<accession>A0ABY7LK75</accession>
<dbReference type="Pfam" id="PF00990">
    <property type="entry name" value="GGDEF"/>
    <property type="match status" value="1"/>
</dbReference>
<dbReference type="PANTHER" id="PTHR45138:SF9">
    <property type="entry name" value="DIGUANYLATE CYCLASE DGCM-RELATED"/>
    <property type="match status" value="1"/>
</dbReference>
<organism evidence="5 6">
    <name type="scientific">Salinivibrio proteolyticus</name>
    <dbReference type="NCBI Taxonomy" id="334715"/>
    <lineage>
        <taxon>Bacteria</taxon>
        <taxon>Pseudomonadati</taxon>
        <taxon>Pseudomonadota</taxon>
        <taxon>Gammaproteobacteria</taxon>
        <taxon>Vibrionales</taxon>
        <taxon>Vibrionaceae</taxon>
        <taxon>Salinivibrio</taxon>
    </lineage>
</organism>
<sequence>MCSWLFVSLGLMTPSHADDNQLSDYFIETWTSASGLPHNSINAIEQTTDGYLWFATWEGIARYNGLEFVLFDRGPKTQMQDSGTRALAVGPKNELYAGGARGSVVMRQGFSWHALPTAPSLVNDILRDPDGGLWLAIEGMGVVYYSSEQLQMPTPQPTHFIETISSYRLALAPNKHIYAATEKGVYLLSAQQGATPISHHNLFEKVFYVATANDGALLVGSEHGAWRYQQQRWTPLDGALLNQAVTLVEQDSQGAYWFGTLSRGVAHLSDGELDFLDNHRGLPNNRILSWFEDSEGSIWIGTNGGVMRLRYAPFVTLTADQGLAGNYVRTVLAGQDHHVWVGASEGLSQIDTQHGSARILTDNVSVLSLAHRRQGGLWVGTYQHGLQVWQNGSLHTPRGINGHLPDDEVRAILERPDNTLWVGTPRGLAKLNQGTLAQLYDSQNSDMRGSYVMALASDEQGKVWVGTGRGVSYIEAGQLHTLDLSQQEQAQYVFGFYIEPGFVWMATDRGVIRYSQADGSLALVGRPQGLPIDKFFQIIKDDSDNFWLSSNRGIWRINYQQAHQVADGTRQRIDFEHYDQSDGMANNQANGGSSPAATITPDGTLLFATAKGVASVSPDRIARLLSRPLPIVMQQVQFDGKDINPEANDIAPAGTNRVLFSYAALGYSMPEQIQYRTQLEGFELDWAYRHESHDAEYTNLSPGIYTFKVSARYPYGKWSDDVLRYQFTLEPSLWQRSDIRALGFFLFVSAAYGIFLWRIQRLQQKQLQLKALVKEKTQALQAQADDFERLSKEDPLTGLANRRAFDEYWHRAFDQARKSGETLQVAILDIDHFKRINDHYSHLVGDLIIQRVGAFLSQEQKHLRHVARWGGEEFTLLFAGSVADGFSYFDHLRRQIATLDLSDIDTTLSITVSIGMAGNQQASDYVDGLKRADQALYKAKRDGRNCVRQSKSESTAL</sequence>
<evidence type="ECO:0000313" key="6">
    <source>
        <dbReference type="Proteomes" id="UP001164676"/>
    </source>
</evidence>
<dbReference type="Proteomes" id="UP001164676">
    <property type="component" value="Plasmid unnamed"/>
</dbReference>
<evidence type="ECO:0000313" key="5">
    <source>
        <dbReference type="EMBL" id="WBA16597.1"/>
    </source>
</evidence>
<dbReference type="InterPro" id="IPR011110">
    <property type="entry name" value="Reg_prop"/>
</dbReference>
<name>A0ABY7LK75_9GAMM</name>